<dbReference type="CDD" id="cd19481">
    <property type="entry name" value="RecA-like_protease"/>
    <property type="match status" value="1"/>
</dbReference>
<accession>A0ABW9RIN9</accession>
<dbReference type="SUPFAM" id="SSF52540">
    <property type="entry name" value="P-loop containing nucleoside triphosphate hydrolases"/>
    <property type="match status" value="1"/>
</dbReference>
<dbReference type="Gene3D" id="1.10.8.60">
    <property type="match status" value="1"/>
</dbReference>
<dbReference type="PANTHER" id="PTHR23073">
    <property type="entry name" value="26S PROTEASOME REGULATORY SUBUNIT"/>
    <property type="match status" value="1"/>
</dbReference>
<dbReference type="Pfam" id="PF00004">
    <property type="entry name" value="AAA"/>
    <property type="match status" value="1"/>
</dbReference>
<protein>
    <submittedName>
        <fullName evidence="5">ATP-binding protein</fullName>
    </submittedName>
</protein>
<dbReference type="Gene3D" id="3.40.50.300">
    <property type="entry name" value="P-loop containing nucleotide triphosphate hydrolases"/>
    <property type="match status" value="1"/>
</dbReference>
<organism evidence="5 6">
    <name type="scientific">Fulvivirga kasyanovii</name>
    <dbReference type="NCBI Taxonomy" id="396812"/>
    <lineage>
        <taxon>Bacteria</taxon>
        <taxon>Pseudomonadati</taxon>
        <taxon>Bacteroidota</taxon>
        <taxon>Cytophagia</taxon>
        <taxon>Cytophagales</taxon>
        <taxon>Fulvivirgaceae</taxon>
        <taxon>Fulvivirga</taxon>
    </lineage>
</organism>
<dbReference type="InterPro" id="IPR003593">
    <property type="entry name" value="AAA+_ATPase"/>
</dbReference>
<evidence type="ECO:0000313" key="5">
    <source>
        <dbReference type="EMBL" id="MTI23863.1"/>
    </source>
</evidence>
<gene>
    <name evidence="5" type="ORF">E1163_02760</name>
</gene>
<evidence type="ECO:0000256" key="1">
    <source>
        <dbReference type="ARBA" id="ARBA00006914"/>
    </source>
</evidence>
<keyword evidence="6" id="KW-1185">Reference proteome</keyword>
<evidence type="ECO:0000259" key="4">
    <source>
        <dbReference type="SMART" id="SM00382"/>
    </source>
</evidence>
<dbReference type="RefSeq" id="WP_155169233.1">
    <property type="nucleotide sequence ID" value="NZ_BAAAFL010000068.1"/>
</dbReference>
<evidence type="ECO:0000313" key="6">
    <source>
        <dbReference type="Proteomes" id="UP000798808"/>
    </source>
</evidence>
<dbReference type="Proteomes" id="UP000798808">
    <property type="component" value="Unassembled WGS sequence"/>
</dbReference>
<evidence type="ECO:0000256" key="2">
    <source>
        <dbReference type="ARBA" id="ARBA00022741"/>
    </source>
</evidence>
<dbReference type="SMART" id="SM00382">
    <property type="entry name" value="AAA"/>
    <property type="match status" value="1"/>
</dbReference>
<proteinExistence type="inferred from homology"/>
<dbReference type="EMBL" id="SMLW01000319">
    <property type="protein sequence ID" value="MTI23863.1"/>
    <property type="molecule type" value="Genomic_DNA"/>
</dbReference>
<name>A0ABW9RIN9_9BACT</name>
<dbReference type="InterPro" id="IPR050221">
    <property type="entry name" value="26S_Proteasome_ATPase"/>
</dbReference>
<dbReference type="InterPro" id="IPR027417">
    <property type="entry name" value="P-loop_NTPase"/>
</dbReference>
<reference evidence="5 6" key="1">
    <citation type="submission" date="2019-02" db="EMBL/GenBank/DDBJ databases">
        <authorList>
            <person name="Goldberg S.R."/>
            <person name="Haltli B.A."/>
            <person name="Correa H."/>
            <person name="Russell K.G."/>
        </authorList>
    </citation>
    <scope>NUCLEOTIDE SEQUENCE [LARGE SCALE GENOMIC DNA]</scope>
    <source>
        <strain evidence="5 6">JCM 16186</strain>
    </source>
</reference>
<comment type="similarity">
    <text evidence="1">Belongs to the AAA ATPase family.</text>
</comment>
<dbReference type="GO" id="GO:0005524">
    <property type="term" value="F:ATP binding"/>
    <property type="evidence" value="ECO:0007669"/>
    <property type="project" value="UniProtKB-KW"/>
</dbReference>
<keyword evidence="2" id="KW-0547">Nucleotide-binding</keyword>
<evidence type="ECO:0000256" key="3">
    <source>
        <dbReference type="ARBA" id="ARBA00022840"/>
    </source>
</evidence>
<comment type="caution">
    <text evidence="5">The sequence shown here is derived from an EMBL/GenBank/DDBJ whole genome shotgun (WGS) entry which is preliminary data.</text>
</comment>
<keyword evidence="3 5" id="KW-0067">ATP-binding</keyword>
<feature type="domain" description="AAA+ ATPase" evidence="4">
    <location>
        <begin position="238"/>
        <end position="370"/>
    </location>
</feature>
<dbReference type="InterPro" id="IPR003959">
    <property type="entry name" value="ATPase_AAA_core"/>
</dbReference>
<sequence>MIKADIEWARELISKRLEELNSTSSGPWAMENHLPPAWEGDTPYGDLFELFRQETDLDDAPSLIAERLILIFALSPYLAPSLLEPFTKALQTGQGLDTLGGIQSETQFGFMPTLQTVLFIVAGNDVDLRKKLLSGVFHEAHPLWTMGIIDVHHDPRTKNPLLIPFELNEEFYNILVLDQPYKPQFSRTFPAQLVQTREDWDDMVVPSDTRVALEEINIWLKERERIAKDEVINRKAKRGYRALFYGPSGTGKTMAACLLGKEAGLPVYRVDLSMVVSKYIGETEKNLSLIFEKAENKEWILFFDEADALFGKRTQVSTSNDRYANQEVSFLLQRIEDFNGLVILSSNFKANIDSAFTRRFQSIVKFTIPNKTLRLELFRRAFEKKYLLEDLQLMENVANKYELSGAEINNVFQYCAMMCLHKGLKKVSSEIFSQGVIKELRKKGKAL</sequence>